<comment type="caution">
    <text evidence="1">The sequence shown here is derived from an EMBL/GenBank/DDBJ whole genome shotgun (WGS) entry which is preliminary data.</text>
</comment>
<dbReference type="EMBL" id="CM043797">
    <property type="protein sequence ID" value="KAI4815517.1"/>
    <property type="molecule type" value="Genomic_DNA"/>
</dbReference>
<name>A0ACB9WNY5_CHAAC</name>
<protein>
    <submittedName>
        <fullName evidence="1">Uncharacterized protein</fullName>
    </submittedName>
</protein>
<accession>A0ACB9WNY5</accession>
<feature type="non-terminal residue" evidence="1">
    <location>
        <position position="94"/>
    </location>
</feature>
<feature type="non-terminal residue" evidence="1">
    <location>
        <position position="1"/>
    </location>
</feature>
<evidence type="ECO:0000313" key="1">
    <source>
        <dbReference type="EMBL" id="KAI4815517.1"/>
    </source>
</evidence>
<sequence>YQLLCCLTEVSGGSTLICSPAAVTCHMTCVVPLTSKSQRDATRGEVSPSVELVREWILPHCGSATGNSRQAGRQLLSSSPPTASGSRCAASALP</sequence>
<dbReference type="Proteomes" id="UP001057452">
    <property type="component" value="Chromosome 13"/>
</dbReference>
<keyword evidence="2" id="KW-1185">Reference proteome</keyword>
<gene>
    <name evidence="1" type="ORF">KUCAC02_005659</name>
</gene>
<proteinExistence type="predicted"/>
<reference evidence="1" key="1">
    <citation type="submission" date="2022-05" db="EMBL/GenBank/DDBJ databases">
        <title>Chromosome-level genome of Chaenocephalus aceratus.</title>
        <authorList>
            <person name="Park H."/>
        </authorList>
    </citation>
    <scope>NUCLEOTIDE SEQUENCE</scope>
    <source>
        <strain evidence="1">KU_202001</strain>
    </source>
</reference>
<evidence type="ECO:0000313" key="2">
    <source>
        <dbReference type="Proteomes" id="UP001057452"/>
    </source>
</evidence>
<organism evidence="1 2">
    <name type="scientific">Chaenocephalus aceratus</name>
    <name type="common">Blackfin icefish</name>
    <name type="synonym">Chaenichthys aceratus</name>
    <dbReference type="NCBI Taxonomy" id="36190"/>
    <lineage>
        <taxon>Eukaryota</taxon>
        <taxon>Metazoa</taxon>
        <taxon>Chordata</taxon>
        <taxon>Craniata</taxon>
        <taxon>Vertebrata</taxon>
        <taxon>Euteleostomi</taxon>
        <taxon>Actinopterygii</taxon>
        <taxon>Neopterygii</taxon>
        <taxon>Teleostei</taxon>
        <taxon>Neoteleostei</taxon>
        <taxon>Acanthomorphata</taxon>
        <taxon>Eupercaria</taxon>
        <taxon>Perciformes</taxon>
        <taxon>Notothenioidei</taxon>
        <taxon>Channichthyidae</taxon>
        <taxon>Chaenocephalus</taxon>
    </lineage>
</organism>